<name>A0ABY1R0N6_9FLAO</name>
<dbReference type="Pfam" id="PF18451">
    <property type="entry name" value="CdiA_C"/>
    <property type="match status" value="1"/>
</dbReference>
<dbReference type="InterPro" id="IPR040559">
    <property type="entry name" value="CdiA_C"/>
</dbReference>
<evidence type="ECO:0000259" key="1">
    <source>
        <dbReference type="Pfam" id="PF18451"/>
    </source>
</evidence>
<organism evidence="2 3">
    <name type="scientific">Epilithonimonas pallida</name>
    <dbReference type="NCBI Taxonomy" id="373671"/>
    <lineage>
        <taxon>Bacteria</taxon>
        <taxon>Pseudomonadati</taxon>
        <taxon>Bacteroidota</taxon>
        <taxon>Flavobacteriia</taxon>
        <taxon>Flavobacteriales</taxon>
        <taxon>Weeksellaceae</taxon>
        <taxon>Chryseobacterium group</taxon>
        <taxon>Epilithonimonas</taxon>
    </lineage>
</organism>
<dbReference type="Proteomes" id="UP001158050">
    <property type="component" value="Unassembled WGS sequence"/>
</dbReference>
<comment type="caution">
    <text evidence="2">The sequence shown here is derived from an EMBL/GenBank/DDBJ whole genome shotgun (WGS) entry which is preliminary data.</text>
</comment>
<dbReference type="CDD" id="cd20727">
    <property type="entry name" value="CDI_toxin_Bp_tRNase-like"/>
    <property type="match status" value="1"/>
</dbReference>
<dbReference type="RefSeq" id="WP_379953381.1">
    <property type="nucleotide sequence ID" value="NZ_JBHSGM010000003.1"/>
</dbReference>
<protein>
    <recommendedName>
        <fullName evidence="1">tRNA nuclease CdiA C-terminal domain-containing protein</fullName>
    </recommendedName>
</protein>
<reference evidence="2 3" key="1">
    <citation type="submission" date="2017-05" db="EMBL/GenBank/DDBJ databases">
        <authorList>
            <person name="Varghese N."/>
            <person name="Submissions S."/>
        </authorList>
    </citation>
    <scope>NUCLEOTIDE SEQUENCE [LARGE SCALE GENOMIC DNA]</scope>
    <source>
        <strain evidence="2 3">DSM 18015</strain>
    </source>
</reference>
<evidence type="ECO:0000313" key="3">
    <source>
        <dbReference type="Proteomes" id="UP001158050"/>
    </source>
</evidence>
<feature type="domain" description="tRNA nuclease CdiA C-terminal" evidence="1">
    <location>
        <begin position="27"/>
        <end position="100"/>
    </location>
</feature>
<dbReference type="Gene3D" id="3.40.1350.120">
    <property type="match status" value="1"/>
</dbReference>
<gene>
    <name evidence="2" type="ORF">SAMN05421679_102471</name>
</gene>
<keyword evidence="3" id="KW-1185">Reference proteome</keyword>
<proteinExistence type="predicted"/>
<accession>A0ABY1R0N6</accession>
<evidence type="ECO:0000313" key="2">
    <source>
        <dbReference type="EMBL" id="SMP90877.1"/>
    </source>
</evidence>
<sequence>MRAAQYMADKGGKVILRDVIEGGAQGRTSDLLVDGLTYDVYTPETSSVKSIVSAIRSKNSQAQGIVVDLSKSSLKPSDLNNILKRVQGAGAKNIKDIVVMPKK</sequence>
<dbReference type="EMBL" id="FXUO01000002">
    <property type="protein sequence ID" value="SMP90877.1"/>
    <property type="molecule type" value="Genomic_DNA"/>
</dbReference>